<comment type="caution">
    <text evidence="3">The sequence shown here is derived from an EMBL/GenBank/DDBJ whole genome shotgun (WGS) entry which is preliminary data.</text>
</comment>
<evidence type="ECO:0000313" key="3">
    <source>
        <dbReference type="EMBL" id="KAL0430590.1"/>
    </source>
</evidence>
<accession>A0AAW2VR88</accession>
<dbReference type="CDD" id="cd06222">
    <property type="entry name" value="RNase_H_like"/>
    <property type="match status" value="1"/>
</dbReference>
<reference evidence="3" key="2">
    <citation type="journal article" date="2024" name="Plant">
        <title>Genomic evolution and insights into agronomic trait innovations of Sesamum species.</title>
        <authorList>
            <person name="Miao H."/>
            <person name="Wang L."/>
            <person name="Qu L."/>
            <person name="Liu H."/>
            <person name="Sun Y."/>
            <person name="Le M."/>
            <person name="Wang Q."/>
            <person name="Wei S."/>
            <person name="Zheng Y."/>
            <person name="Lin W."/>
            <person name="Duan Y."/>
            <person name="Cao H."/>
            <person name="Xiong S."/>
            <person name="Wang X."/>
            <person name="Wei L."/>
            <person name="Li C."/>
            <person name="Ma Q."/>
            <person name="Ju M."/>
            <person name="Zhao R."/>
            <person name="Li G."/>
            <person name="Mu C."/>
            <person name="Tian Q."/>
            <person name="Mei H."/>
            <person name="Zhang T."/>
            <person name="Gao T."/>
            <person name="Zhang H."/>
        </authorList>
    </citation>
    <scope>NUCLEOTIDE SEQUENCE</scope>
    <source>
        <strain evidence="3">G02</strain>
    </source>
</reference>
<dbReference type="EMBL" id="JACGWJ010000003">
    <property type="protein sequence ID" value="KAL0430590.1"/>
    <property type="molecule type" value="Genomic_DNA"/>
</dbReference>
<dbReference type="InterPro" id="IPR026960">
    <property type="entry name" value="RVT-Znf"/>
</dbReference>
<feature type="domain" description="RNase H type-1" evidence="1">
    <location>
        <begin position="553"/>
        <end position="618"/>
    </location>
</feature>
<dbReference type="GO" id="GO:0004523">
    <property type="term" value="F:RNA-DNA hybrid ribonuclease activity"/>
    <property type="evidence" value="ECO:0007669"/>
    <property type="project" value="InterPro"/>
</dbReference>
<dbReference type="PANTHER" id="PTHR33116">
    <property type="entry name" value="REVERSE TRANSCRIPTASE ZINC-BINDING DOMAIN-CONTAINING PROTEIN-RELATED-RELATED"/>
    <property type="match status" value="1"/>
</dbReference>
<dbReference type="InterPro" id="IPR036397">
    <property type="entry name" value="RNaseH_sf"/>
</dbReference>
<dbReference type="SUPFAM" id="SSF53098">
    <property type="entry name" value="Ribonuclease H-like"/>
    <property type="match status" value="1"/>
</dbReference>
<dbReference type="InterPro" id="IPR044730">
    <property type="entry name" value="RNase_H-like_dom_plant"/>
</dbReference>
<proteinExistence type="predicted"/>
<sequence length="683" mass="76834">MAIKSSATSHFQQLLIVEPVFPEEMDMENLEDGLTDEDRRFLCDMPTGDEVRETVFSIESESATGPDRFGAFFYHTCWDFVSKDVFGAVTEFFRGVALPKSFTATTISLIPMNDCPASWSEYQPISLCNVTNKICTKLMTVRLGRVLPRVLSLSQSGFVPGRLLSDNVHLAQELIHSLESRQEDANVVFKLDMAKTYDRSEYGVAPRLSISVSGQMINNEKSSFIVGRQVSTLQIQSVQTVMGYRLKYLPVTYLGVPLYKGNKKACLFDPIISQIRSLLQGWAMTNLSHAGRLALIKSVLQATPLHLLQVILPPKSVLLSIERIFNGFFWGSYNGRRHIYWSSWEKVCFPVAEGQEDKIVWMGSSNWVFSTGAAWEIIRVASPRRQLLADIWHRSLRPTMSVFLWRLFNDRIPVDARMKKKGFSFPSKCQCCAVEEMILHLFVQSLAVQGVWQHFARFFGLSICETGDLTHLVHIWHCSTPFHSDLHIRTLVPFLILWFTWTQQNAAKYDGARFSAANIIFDVDRHLRTLPTVPLAPRVVRWTTPSLAWFKLNSDGSSLGNPGPVGAADIIRDAEGQVRLAYQDALGTATSVIAELTTLWRGLEMALAHSLAPIVVELQQMLGSDVQHIFREVNGAANHLAKEAASLQLTRILHRGTSKEHYEGFLDLIGCTSLIFAKDDDIA</sequence>
<name>A0AAW2VR88_SESRA</name>
<feature type="domain" description="Reverse transcriptase zinc-binding" evidence="2">
    <location>
        <begin position="369"/>
        <end position="452"/>
    </location>
</feature>
<dbReference type="PANTHER" id="PTHR33116:SF80">
    <property type="entry name" value="REVERSE TRANSCRIPTASE ZINC-BINDING DOMAIN-CONTAINING PROTEIN"/>
    <property type="match status" value="1"/>
</dbReference>
<evidence type="ECO:0000259" key="2">
    <source>
        <dbReference type="Pfam" id="PF13966"/>
    </source>
</evidence>
<organism evidence="3">
    <name type="scientific">Sesamum radiatum</name>
    <name type="common">Black benniseed</name>
    <dbReference type="NCBI Taxonomy" id="300843"/>
    <lineage>
        <taxon>Eukaryota</taxon>
        <taxon>Viridiplantae</taxon>
        <taxon>Streptophyta</taxon>
        <taxon>Embryophyta</taxon>
        <taxon>Tracheophyta</taxon>
        <taxon>Spermatophyta</taxon>
        <taxon>Magnoliopsida</taxon>
        <taxon>eudicotyledons</taxon>
        <taxon>Gunneridae</taxon>
        <taxon>Pentapetalae</taxon>
        <taxon>asterids</taxon>
        <taxon>lamiids</taxon>
        <taxon>Lamiales</taxon>
        <taxon>Pedaliaceae</taxon>
        <taxon>Sesamum</taxon>
    </lineage>
</organism>
<evidence type="ECO:0000259" key="1">
    <source>
        <dbReference type="Pfam" id="PF13456"/>
    </source>
</evidence>
<dbReference type="Pfam" id="PF13456">
    <property type="entry name" value="RVT_3"/>
    <property type="match status" value="1"/>
</dbReference>
<dbReference type="Gene3D" id="3.30.420.10">
    <property type="entry name" value="Ribonuclease H-like superfamily/Ribonuclease H"/>
    <property type="match status" value="1"/>
</dbReference>
<dbReference type="AlphaFoldDB" id="A0AAW2VR88"/>
<dbReference type="GO" id="GO:0003676">
    <property type="term" value="F:nucleic acid binding"/>
    <property type="evidence" value="ECO:0007669"/>
    <property type="project" value="InterPro"/>
</dbReference>
<protein>
    <recommendedName>
        <fullName evidence="4">Reverse transcriptase domain-containing protein</fullName>
    </recommendedName>
</protein>
<evidence type="ECO:0008006" key="4">
    <source>
        <dbReference type="Google" id="ProtNLM"/>
    </source>
</evidence>
<reference evidence="3" key="1">
    <citation type="submission" date="2020-06" db="EMBL/GenBank/DDBJ databases">
        <authorList>
            <person name="Li T."/>
            <person name="Hu X."/>
            <person name="Zhang T."/>
            <person name="Song X."/>
            <person name="Zhang H."/>
            <person name="Dai N."/>
            <person name="Sheng W."/>
            <person name="Hou X."/>
            <person name="Wei L."/>
        </authorList>
    </citation>
    <scope>NUCLEOTIDE SEQUENCE</scope>
    <source>
        <strain evidence="3">G02</strain>
        <tissue evidence="3">Leaf</tissue>
    </source>
</reference>
<dbReference type="InterPro" id="IPR002156">
    <property type="entry name" value="RNaseH_domain"/>
</dbReference>
<dbReference type="InterPro" id="IPR012337">
    <property type="entry name" value="RNaseH-like_sf"/>
</dbReference>
<dbReference type="Pfam" id="PF13966">
    <property type="entry name" value="zf-RVT"/>
    <property type="match status" value="1"/>
</dbReference>
<gene>
    <name evidence="3" type="ORF">Sradi_0685000</name>
</gene>